<dbReference type="Pfam" id="PF01302">
    <property type="entry name" value="CAP_GLY"/>
    <property type="match status" value="1"/>
</dbReference>
<dbReference type="SUPFAM" id="SSF74924">
    <property type="entry name" value="Cap-Gly domain"/>
    <property type="match status" value="1"/>
</dbReference>
<feature type="domain" description="CAP-Gly" evidence="2">
    <location>
        <begin position="260"/>
        <end position="297"/>
    </location>
</feature>
<proteinExistence type="predicted"/>
<feature type="non-terminal residue" evidence="3">
    <location>
        <position position="298"/>
    </location>
</feature>
<dbReference type="InterPro" id="IPR000938">
    <property type="entry name" value="CAP-Gly_domain"/>
</dbReference>
<keyword evidence="4" id="KW-1185">Reference proteome</keyword>
<feature type="region of interest" description="Disordered" evidence="1">
    <location>
        <begin position="29"/>
        <end position="96"/>
    </location>
</feature>
<evidence type="ECO:0000313" key="4">
    <source>
        <dbReference type="Proteomes" id="UP000410492"/>
    </source>
</evidence>
<dbReference type="OrthoDB" id="2130750at2759"/>
<name>A0A653DIU4_CALMS</name>
<dbReference type="EMBL" id="CAACVG010012349">
    <property type="protein sequence ID" value="VEN60126.1"/>
    <property type="molecule type" value="Genomic_DNA"/>
</dbReference>
<reference evidence="3 4" key="1">
    <citation type="submission" date="2019-01" db="EMBL/GenBank/DDBJ databases">
        <authorList>
            <person name="Sayadi A."/>
        </authorList>
    </citation>
    <scope>NUCLEOTIDE SEQUENCE [LARGE SCALE GENOMIC DNA]</scope>
</reference>
<dbReference type="Proteomes" id="UP000410492">
    <property type="component" value="Unassembled WGS sequence"/>
</dbReference>
<evidence type="ECO:0000256" key="1">
    <source>
        <dbReference type="SAM" id="MobiDB-lite"/>
    </source>
</evidence>
<protein>
    <recommendedName>
        <fullName evidence="2">CAP-Gly domain-containing protein</fullName>
    </recommendedName>
</protein>
<dbReference type="Gene3D" id="2.30.30.190">
    <property type="entry name" value="CAP Gly-rich-like domain"/>
    <property type="match status" value="1"/>
</dbReference>
<feature type="region of interest" description="Disordered" evidence="1">
    <location>
        <begin position="186"/>
        <end position="205"/>
    </location>
</feature>
<evidence type="ECO:0000313" key="3">
    <source>
        <dbReference type="EMBL" id="VEN60126.1"/>
    </source>
</evidence>
<accession>A0A653DIU4</accession>
<evidence type="ECO:0000259" key="2">
    <source>
        <dbReference type="Pfam" id="PF01302"/>
    </source>
</evidence>
<gene>
    <name evidence="3" type="ORF">CALMAC_LOCUS17909</name>
</gene>
<feature type="region of interest" description="Disordered" evidence="1">
    <location>
        <begin position="122"/>
        <end position="157"/>
    </location>
</feature>
<dbReference type="InterPro" id="IPR036859">
    <property type="entry name" value="CAP-Gly_dom_sf"/>
</dbReference>
<feature type="compositionally biased region" description="Polar residues" evidence="1">
    <location>
        <begin position="144"/>
        <end position="157"/>
    </location>
</feature>
<sequence length="298" mass="32894">MTTLHEEPLKPLPRKHSFDLLMDEAIEEQTEENVNEKSDIHSIQRKKTYGRKSLPISRTLDSLTEFAPKPNTPSSSSSGYGSQAVSTTNLSSDDSVSLKSISVDEALDFDNKMHDQHTVAEIERANRERFPPCEERPLSEENSDGTSNGLDSDTNQNQTESDLIELGSVIKTNLPQGRVVRRKKQAARAHRASFPQARVHSDKSANNLGNKLLNLSLLNDDESLDGSSDVMEDDHDNSFGSRPDLTKIHDVPVPDWLTLGESVRIRPSNSSGIVAYIGETDFSTGTWIGVELDAPKGI</sequence>
<dbReference type="AlphaFoldDB" id="A0A653DIU4"/>
<feature type="compositionally biased region" description="Basic and acidic residues" evidence="1">
    <location>
        <begin position="122"/>
        <end position="139"/>
    </location>
</feature>
<organism evidence="3 4">
    <name type="scientific">Callosobruchus maculatus</name>
    <name type="common">Southern cowpea weevil</name>
    <name type="synonym">Pulse bruchid</name>
    <dbReference type="NCBI Taxonomy" id="64391"/>
    <lineage>
        <taxon>Eukaryota</taxon>
        <taxon>Metazoa</taxon>
        <taxon>Ecdysozoa</taxon>
        <taxon>Arthropoda</taxon>
        <taxon>Hexapoda</taxon>
        <taxon>Insecta</taxon>
        <taxon>Pterygota</taxon>
        <taxon>Neoptera</taxon>
        <taxon>Endopterygota</taxon>
        <taxon>Coleoptera</taxon>
        <taxon>Polyphaga</taxon>
        <taxon>Cucujiformia</taxon>
        <taxon>Chrysomeloidea</taxon>
        <taxon>Chrysomelidae</taxon>
        <taxon>Bruchinae</taxon>
        <taxon>Bruchini</taxon>
        <taxon>Callosobruchus</taxon>
    </lineage>
</organism>